<evidence type="ECO:0000313" key="1">
    <source>
        <dbReference type="EMBL" id="MPA41115.1"/>
    </source>
</evidence>
<name>A0A5B6ZB26_DAVIN</name>
<reference evidence="1" key="1">
    <citation type="submission" date="2019-08" db="EMBL/GenBank/DDBJ databases">
        <title>Reference gene set and small RNA set construction with multiple tissues from Davidia involucrata Baill.</title>
        <authorList>
            <person name="Yang H."/>
            <person name="Zhou C."/>
            <person name="Li G."/>
            <person name="Wang J."/>
            <person name="Gao P."/>
            <person name="Wang M."/>
            <person name="Wang R."/>
            <person name="Zhao Y."/>
        </authorList>
    </citation>
    <scope>NUCLEOTIDE SEQUENCE</scope>
    <source>
        <tissue evidence="1">Mixed with DoveR01_LX</tissue>
    </source>
</reference>
<proteinExistence type="predicted"/>
<organism evidence="1">
    <name type="scientific">Davidia involucrata</name>
    <name type="common">Dove tree</name>
    <dbReference type="NCBI Taxonomy" id="16924"/>
    <lineage>
        <taxon>Eukaryota</taxon>
        <taxon>Viridiplantae</taxon>
        <taxon>Streptophyta</taxon>
        <taxon>Embryophyta</taxon>
        <taxon>Tracheophyta</taxon>
        <taxon>Spermatophyta</taxon>
        <taxon>Magnoliopsida</taxon>
        <taxon>eudicotyledons</taxon>
        <taxon>Gunneridae</taxon>
        <taxon>Pentapetalae</taxon>
        <taxon>asterids</taxon>
        <taxon>Cornales</taxon>
        <taxon>Nyssaceae</taxon>
        <taxon>Davidia</taxon>
    </lineage>
</organism>
<sequence length="202" mass="22248">MNAKISDAVHYHAAEGGDLQMQIPDSASSCSFSSLAVSHPPIGLVNGVQQTDGATLHNKAYHLPPPHPAPSNQFSYVQADQPVQSLREVPLPSYPDRFHFVQNTDSGNFYTDHNRMKLTPHELGKSWRSSAPSFSGSYNADGARLSYAPASYTGPPFERAIPSHRWAFPPQAMNHTEFIPHRPPSDGPIPVAIRAPSFWRPR</sequence>
<protein>
    <submittedName>
        <fullName evidence="1">Putative HUA2-like protein 3</fullName>
    </submittedName>
</protein>
<accession>A0A5B6ZB26</accession>
<gene>
    <name evidence="1" type="ORF">Din_010556</name>
</gene>
<dbReference type="AlphaFoldDB" id="A0A5B6ZB26"/>
<dbReference type="EMBL" id="GHES01010556">
    <property type="protein sequence ID" value="MPA41115.1"/>
    <property type="molecule type" value="Transcribed_RNA"/>
</dbReference>